<reference evidence="26" key="1">
    <citation type="journal article" date="2016" name="Nat. Genet.">
        <title>A high-quality carrot genome assembly provides new insights into carotenoid accumulation and asterid genome evolution.</title>
        <authorList>
            <person name="Iorizzo M."/>
            <person name="Ellison S."/>
            <person name="Senalik D."/>
            <person name="Zeng P."/>
            <person name="Satapoomin P."/>
            <person name="Huang J."/>
            <person name="Bowman M."/>
            <person name="Iovene M."/>
            <person name="Sanseverino W."/>
            <person name="Cavagnaro P."/>
            <person name="Yildiz M."/>
            <person name="Macko-Podgorni A."/>
            <person name="Moranska E."/>
            <person name="Grzebelus E."/>
            <person name="Grzebelus D."/>
            <person name="Ashrafi H."/>
            <person name="Zheng Z."/>
            <person name="Cheng S."/>
            <person name="Spooner D."/>
            <person name="Van Deynze A."/>
            <person name="Simon P."/>
        </authorList>
    </citation>
    <scope>NUCLEOTIDE SEQUENCE</scope>
    <source>
        <tissue evidence="26">Leaf</tissue>
    </source>
</reference>
<dbReference type="InterPro" id="IPR011009">
    <property type="entry name" value="Kinase-like_dom_sf"/>
</dbReference>
<keyword evidence="7" id="KW-0597">Phosphoprotein</keyword>
<evidence type="ECO:0000256" key="8">
    <source>
        <dbReference type="ARBA" id="ARBA00022614"/>
    </source>
</evidence>
<evidence type="ECO:0000256" key="24">
    <source>
        <dbReference type="SAM" id="SignalP"/>
    </source>
</evidence>
<proteinExistence type="inferred from homology"/>
<feature type="binding site" evidence="22">
    <location>
        <position position="736"/>
    </location>
    <ligand>
        <name>ATP</name>
        <dbReference type="ChEBI" id="CHEBI:30616"/>
    </ligand>
</feature>
<evidence type="ECO:0000256" key="11">
    <source>
        <dbReference type="ARBA" id="ARBA00022729"/>
    </source>
</evidence>
<dbReference type="InterPro" id="IPR032675">
    <property type="entry name" value="LRR_dom_sf"/>
</dbReference>
<keyword evidence="12" id="KW-0677">Repeat</keyword>
<dbReference type="AlphaFoldDB" id="A0AAF1ANW2"/>
<feature type="domain" description="Protein kinase" evidence="25">
    <location>
        <begin position="707"/>
        <end position="1003"/>
    </location>
</feature>
<keyword evidence="16 23" id="KW-1133">Transmembrane helix</keyword>
<evidence type="ECO:0000256" key="3">
    <source>
        <dbReference type="ARBA" id="ARBA00008684"/>
    </source>
</evidence>
<dbReference type="InterPro" id="IPR017441">
    <property type="entry name" value="Protein_kinase_ATP_BS"/>
</dbReference>
<dbReference type="GO" id="GO:0005886">
    <property type="term" value="C:plasma membrane"/>
    <property type="evidence" value="ECO:0007669"/>
    <property type="project" value="UniProtKB-SubCell"/>
</dbReference>
<evidence type="ECO:0000256" key="18">
    <source>
        <dbReference type="ARBA" id="ARBA00023170"/>
    </source>
</evidence>
<feature type="chain" id="PRO_5042216126" description="non-specific serine/threonine protein kinase" evidence="24">
    <location>
        <begin position="19"/>
        <end position="1011"/>
    </location>
</feature>
<evidence type="ECO:0000313" key="26">
    <source>
        <dbReference type="EMBL" id="WOG90089.1"/>
    </source>
</evidence>
<keyword evidence="5" id="KW-1003">Cell membrane</keyword>
<dbReference type="Proteomes" id="UP000077755">
    <property type="component" value="Chromosome 2"/>
</dbReference>
<dbReference type="InterPro" id="IPR000719">
    <property type="entry name" value="Prot_kinase_dom"/>
</dbReference>
<dbReference type="SUPFAM" id="SSF52058">
    <property type="entry name" value="L domain-like"/>
    <property type="match status" value="2"/>
</dbReference>
<dbReference type="FunFam" id="1.10.510.10:FF:000358">
    <property type="entry name" value="Putative leucine-rich repeat receptor-like serine/threonine-protein kinase"/>
    <property type="match status" value="1"/>
</dbReference>
<organism evidence="26 27">
    <name type="scientific">Daucus carota subsp. sativus</name>
    <name type="common">Carrot</name>
    <dbReference type="NCBI Taxonomy" id="79200"/>
    <lineage>
        <taxon>Eukaryota</taxon>
        <taxon>Viridiplantae</taxon>
        <taxon>Streptophyta</taxon>
        <taxon>Embryophyta</taxon>
        <taxon>Tracheophyta</taxon>
        <taxon>Spermatophyta</taxon>
        <taxon>Magnoliopsida</taxon>
        <taxon>eudicotyledons</taxon>
        <taxon>Gunneridae</taxon>
        <taxon>Pentapetalae</taxon>
        <taxon>asterids</taxon>
        <taxon>campanulids</taxon>
        <taxon>Apiales</taxon>
        <taxon>Apiaceae</taxon>
        <taxon>Apioideae</taxon>
        <taxon>Scandiceae</taxon>
        <taxon>Daucinae</taxon>
        <taxon>Daucus</taxon>
        <taxon>Daucus sect. Daucus</taxon>
    </lineage>
</organism>
<dbReference type="KEGG" id="dcr:108205777"/>
<evidence type="ECO:0000256" key="13">
    <source>
        <dbReference type="ARBA" id="ARBA00022741"/>
    </source>
</evidence>
<comment type="subcellular location">
    <subcellularLocation>
        <location evidence="1">Cell membrane</location>
        <topology evidence="1">Single-pass membrane protein</topology>
    </subcellularLocation>
    <subcellularLocation>
        <location evidence="2">Membrane</location>
        <topology evidence="2">Single-pass type I membrane protein</topology>
    </subcellularLocation>
</comment>
<dbReference type="InterPro" id="IPR001611">
    <property type="entry name" value="Leu-rich_rpt"/>
</dbReference>
<keyword evidence="9" id="KW-0808">Transferase</keyword>
<comment type="catalytic activity">
    <reaction evidence="21">
        <text>L-seryl-[protein] + ATP = O-phospho-L-seryl-[protein] + ADP + H(+)</text>
        <dbReference type="Rhea" id="RHEA:17989"/>
        <dbReference type="Rhea" id="RHEA-COMP:9863"/>
        <dbReference type="Rhea" id="RHEA-COMP:11604"/>
        <dbReference type="ChEBI" id="CHEBI:15378"/>
        <dbReference type="ChEBI" id="CHEBI:29999"/>
        <dbReference type="ChEBI" id="CHEBI:30616"/>
        <dbReference type="ChEBI" id="CHEBI:83421"/>
        <dbReference type="ChEBI" id="CHEBI:456216"/>
        <dbReference type="EC" id="2.7.11.1"/>
    </reaction>
</comment>
<evidence type="ECO:0000256" key="20">
    <source>
        <dbReference type="ARBA" id="ARBA00047899"/>
    </source>
</evidence>
<dbReference type="EMBL" id="CP093344">
    <property type="protein sequence ID" value="WOG90089.1"/>
    <property type="molecule type" value="Genomic_DNA"/>
</dbReference>
<sequence>MIFLFIALVSLLTTCIEPRNSCMATSLSNLTDQEALFSIKDYIKGDPNGVLSSWNHSNHFCQWQGVTCSRKRQRVIMLNLPSQQLDGTLSPYIGNLSFLKGVYLQENKFRGSIPEVIGKLFRLQYLNLESNFFQGGFPLNLSYCSDLIKFSLSDNSLEGNLPTEFRSWPKLIVFEAQRNHFTGSIPPAIGNISSLMLFDISVNNLTGIIPFEVAHLSKLVELHLAGNNLFGAVPLSVYNISSLSTIVLTQNDLEGFLPADLGFTLPNLEDFLAGENKFSGPIPPSMSNASNLVNFDIAVNNITGPLPINFGSLSNLEVLNMGENQLGHNQSPDGLSFLGSLVNSTRLEVLGLPENGLSGELPNSISNLSTTLESLRLNGNYIYGSIPQEIGKLWNLTELILAENMLTGTIPESICKLTKLASLLSSENNISGTIPACLSNITELLTVSLSNNKLHGSIPTTLFNISSIEGLYLFNNHLSGLIPEHITGLSSNCHVLYLDQNLLTGPLPSNIGSLIHLVELGFSDNKMTGEIPTSLGDCLMLEELDMERNLFQGRIPSSFKALRSLKLLDLSDNNMSGNIPHFLGEFRSLRFLNLSHNKFGGEVPKNGVFSNVSAFSVAGNFQLCGGIQALQLHTCPPNTSKMNKKKFSVRLILIIVLLPLAALLACSTIIIKLSGKSKQNNVGTLVLKEDDYPRVSYQELLLATTEFSPNNLLGEGRYGSVYKGILESLNQIAAVKVLKIEVHGANKSFLAECEMLKNIRHRNLIKIITVCSSTDFKGNDFKALVFEFMTHGSLDKWLHPSATDQENEKNLTLCQRLNIAIDVALALDYLHHQCHTKIIHCDIKPSNILLDEEFVAHVGDFGLARLFLSNSGDTNGAQSSSTGIRGTVGYVPPEYGMGGTISAEGDVYSYGILLLEIFSGKRPTTSGIDCATNLHDFVRNALPNKVMDVVDPRIILQKEDCDSLEVCFASIFEVGILCSVETPKSRIDIGVAIKKLHIARDWLLRSSSKCE</sequence>
<dbReference type="PANTHER" id="PTHR27000:SF733">
    <property type="entry name" value="PROTEIN KINASE DOMAIN-CONTAINING PROTEIN"/>
    <property type="match status" value="1"/>
</dbReference>
<gene>
    <name evidence="26" type="ORF">DCAR_0209330</name>
</gene>
<evidence type="ECO:0000256" key="22">
    <source>
        <dbReference type="PROSITE-ProRule" id="PRU10141"/>
    </source>
</evidence>
<dbReference type="Gene3D" id="3.80.10.10">
    <property type="entry name" value="Ribonuclease Inhibitor"/>
    <property type="match status" value="3"/>
</dbReference>
<evidence type="ECO:0000256" key="12">
    <source>
        <dbReference type="ARBA" id="ARBA00022737"/>
    </source>
</evidence>
<feature type="signal peptide" evidence="24">
    <location>
        <begin position="1"/>
        <end position="18"/>
    </location>
</feature>
<evidence type="ECO:0000256" key="5">
    <source>
        <dbReference type="ARBA" id="ARBA00022475"/>
    </source>
</evidence>
<evidence type="ECO:0000256" key="21">
    <source>
        <dbReference type="ARBA" id="ARBA00048679"/>
    </source>
</evidence>
<dbReference type="EC" id="2.7.11.1" evidence="4"/>
<dbReference type="PROSITE" id="PS00108">
    <property type="entry name" value="PROTEIN_KINASE_ST"/>
    <property type="match status" value="1"/>
</dbReference>
<keyword evidence="15 22" id="KW-0067">ATP-binding</keyword>
<dbReference type="Pfam" id="PF13855">
    <property type="entry name" value="LRR_8"/>
    <property type="match status" value="1"/>
</dbReference>
<dbReference type="InterPro" id="IPR013210">
    <property type="entry name" value="LRR_N_plant-typ"/>
</dbReference>
<keyword evidence="19" id="KW-0325">Glycoprotein</keyword>
<keyword evidence="10 23" id="KW-0812">Transmembrane</keyword>
<keyword evidence="14" id="KW-0418">Kinase</keyword>
<dbReference type="PROSITE" id="PS00107">
    <property type="entry name" value="PROTEIN_KINASE_ATP"/>
    <property type="match status" value="1"/>
</dbReference>
<dbReference type="PROSITE" id="PS50011">
    <property type="entry name" value="PROTEIN_KINASE_DOM"/>
    <property type="match status" value="1"/>
</dbReference>
<evidence type="ECO:0000259" key="25">
    <source>
        <dbReference type="PROSITE" id="PS50011"/>
    </source>
</evidence>
<accession>A0AAF1ANW2</accession>
<keyword evidence="6" id="KW-0723">Serine/threonine-protein kinase</keyword>
<evidence type="ECO:0000256" key="16">
    <source>
        <dbReference type="ARBA" id="ARBA00022989"/>
    </source>
</evidence>
<evidence type="ECO:0000256" key="19">
    <source>
        <dbReference type="ARBA" id="ARBA00023180"/>
    </source>
</evidence>
<dbReference type="Pfam" id="PF08263">
    <property type="entry name" value="LRRNT_2"/>
    <property type="match status" value="1"/>
</dbReference>
<evidence type="ECO:0000256" key="7">
    <source>
        <dbReference type="ARBA" id="ARBA00022553"/>
    </source>
</evidence>
<keyword evidence="11 24" id="KW-0732">Signal</keyword>
<dbReference type="SMART" id="SM00220">
    <property type="entry name" value="S_TKc"/>
    <property type="match status" value="1"/>
</dbReference>
<dbReference type="Gene3D" id="3.30.200.20">
    <property type="entry name" value="Phosphorylase Kinase, domain 1"/>
    <property type="match status" value="1"/>
</dbReference>
<dbReference type="FunFam" id="3.30.200.20:FF:000432">
    <property type="entry name" value="LRR receptor-like serine/threonine-protein kinase EFR"/>
    <property type="match status" value="1"/>
</dbReference>
<protein>
    <recommendedName>
        <fullName evidence="4">non-specific serine/threonine protein kinase</fullName>
        <ecNumber evidence="4">2.7.11.1</ecNumber>
    </recommendedName>
</protein>
<evidence type="ECO:0000256" key="17">
    <source>
        <dbReference type="ARBA" id="ARBA00023136"/>
    </source>
</evidence>
<dbReference type="GO" id="GO:0005524">
    <property type="term" value="F:ATP binding"/>
    <property type="evidence" value="ECO:0007669"/>
    <property type="project" value="UniProtKB-UniRule"/>
</dbReference>
<feature type="transmembrane region" description="Helical" evidence="23">
    <location>
        <begin position="647"/>
        <end position="671"/>
    </location>
</feature>
<dbReference type="SUPFAM" id="SSF56112">
    <property type="entry name" value="Protein kinase-like (PK-like)"/>
    <property type="match status" value="1"/>
</dbReference>
<dbReference type="Pfam" id="PF00560">
    <property type="entry name" value="LRR_1"/>
    <property type="match status" value="3"/>
</dbReference>
<dbReference type="InterPro" id="IPR008271">
    <property type="entry name" value="Ser/Thr_kinase_AS"/>
</dbReference>
<keyword evidence="18" id="KW-0675">Receptor</keyword>
<evidence type="ECO:0000256" key="4">
    <source>
        <dbReference type="ARBA" id="ARBA00012513"/>
    </source>
</evidence>
<evidence type="ECO:0000256" key="6">
    <source>
        <dbReference type="ARBA" id="ARBA00022527"/>
    </source>
</evidence>
<reference evidence="26" key="2">
    <citation type="submission" date="2022-03" db="EMBL/GenBank/DDBJ databases">
        <title>Draft title - Genomic analysis of global carrot germplasm unveils the trajectory of domestication and the origin of high carotenoid orange carrot.</title>
        <authorList>
            <person name="Iorizzo M."/>
            <person name="Ellison S."/>
            <person name="Senalik D."/>
            <person name="Macko-Podgorni A."/>
            <person name="Grzebelus D."/>
            <person name="Bostan H."/>
            <person name="Rolling W."/>
            <person name="Curaba J."/>
            <person name="Simon P."/>
        </authorList>
    </citation>
    <scope>NUCLEOTIDE SEQUENCE</scope>
    <source>
        <tissue evidence="26">Leaf</tissue>
    </source>
</reference>
<evidence type="ECO:0000256" key="1">
    <source>
        <dbReference type="ARBA" id="ARBA00004162"/>
    </source>
</evidence>
<name>A0AAF1ANW2_DAUCS</name>
<comment type="catalytic activity">
    <reaction evidence="20">
        <text>L-threonyl-[protein] + ATP = O-phospho-L-threonyl-[protein] + ADP + H(+)</text>
        <dbReference type="Rhea" id="RHEA:46608"/>
        <dbReference type="Rhea" id="RHEA-COMP:11060"/>
        <dbReference type="Rhea" id="RHEA-COMP:11605"/>
        <dbReference type="ChEBI" id="CHEBI:15378"/>
        <dbReference type="ChEBI" id="CHEBI:30013"/>
        <dbReference type="ChEBI" id="CHEBI:30616"/>
        <dbReference type="ChEBI" id="CHEBI:61977"/>
        <dbReference type="ChEBI" id="CHEBI:456216"/>
        <dbReference type="EC" id="2.7.11.1"/>
    </reaction>
</comment>
<evidence type="ECO:0000256" key="23">
    <source>
        <dbReference type="SAM" id="Phobius"/>
    </source>
</evidence>
<evidence type="ECO:0000313" key="27">
    <source>
        <dbReference type="Proteomes" id="UP000077755"/>
    </source>
</evidence>
<keyword evidence="8" id="KW-0433">Leucine-rich repeat</keyword>
<evidence type="ECO:0000256" key="15">
    <source>
        <dbReference type="ARBA" id="ARBA00022840"/>
    </source>
</evidence>
<evidence type="ECO:0000256" key="10">
    <source>
        <dbReference type="ARBA" id="ARBA00022692"/>
    </source>
</evidence>
<dbReference type="FunFam" id="3.80.10.10:FF:000095">
    <property type="entry name" value="LRR receptor-like serine/threonine-protein kinase GSO1"/>
    <property type="match status" value="1"/>
</dbReference>
<evidence type="ECO:0000256" key="2">
    <source>
        <dbReference type="ARBA" id="ARBA00004479"/>
    </source>
</evidence>
<comment type="similarity">
    <text evidence="3">Belongs to the protein kinase superfamily. Ser/Thr protein kinase family.</text>
</comment>
<dbReference type="PANTHER" id="PTHR27000">
    <property type="entry name" value="LEUCINE-RICH REPEAT RECEPTOR-LIKE PROTEIN KINASE FAMILY PROTEIN-RELATED"/>
    <property type="match status" value="1"/>
</dbReference>
<dbReference type="GO" id="GO:0004674">
    <property type="term" value="F:protein serine/threonine kinase activity"/>
    <property type="evidence" value="ECO:0007669"/>
    <property type="project" value="UniProtKB-KW"/>
</dbReference>
<dbReference type="Gene3D" id="1.10.510.10">
    <property type="entry name" value="Transferase(Phosphotransferase) domain 1"/>
    <property type="match status" value="1"/>
</dbReference>
<keyword evidence="17 23" id="KW-0472">Membrane</keyword>
<keyword evidence="13 22" id="KW-0547">Nucleotide-binding</keyword>
<evidence type="ECO:0000256" key="9">
    <source>
        <dbReference type="ARBA" id="ARBA00022679"/>
    </source>
</evidence>
<dbReference type="Pfam" id="PF00069">
    <property type="entry name" value="Pkinase"/>
    <property type="match status" value="1"/>
</dbReference>
<dbReference type="FunFam" id="3.80.10.10:FF:000288">
    <property type="entry name" value="LRR receptor-like serine/threonine-protein kinase EFR"/>
    <property type="match status" value="1"/>
</dbReference>
<keyword evidence="27" id="KW-1185">Reference proteome</keyword>
<evidence type="ECO:0000256" key="14">
    <source>
        <dbReference type="ARBA" id="ARBA00022777"/>
    </source>
</evidence>